<proteinExistence type="predicted"/>
<evidence type="ECO:0000256" key="7">
    <source>
        <dbReference type="ARBA" id="ARBA00022490"/>
    </source>
</evidence>
<evidence type="ECO:0000256" key="9">
    <source>
        <dbReference type="ARBA" id="ARBA00022698"/>
    </source>
</evidence>
<evidence type="ECO:0000256" key="14">
    <source>
        <dbReference type="ARBA" id="ARBA00025456"/>
    </source>
</evidence>
<keyword evidence="10" id="KW-0378">Hydrolase</keyword>
<keyword evidence="9" id="KW-0888">Threonine protease</keyword>
<dbReference type="GO" id="GO:0005839">
    <property type="term" value="C:proteasome core complex"/>
    <property type="evidence" value="ECO:0007669"/>
    <property type="project" value="InterPro"/>
</dbReference>
<keyword evidence="7" id="KW-0963">Cytoplasm</keyword>
<dbReference type="PANTHER" id="PTHR32194">
    <property type="entry name" value="METALLOPROTEASE TLDD"/>
    <property type="match status" value="1"/>
</dbReference>
<reference evidence="17" key="1">
    <citation type="submission" date="2018-06" db="EMBL/GenBank/DDBJ databases">
        <title>Genome assembly of Danube salmon.</title>
        <authorList>
            <person name="Macqueen D.J."/>
            <person name="Gundappa M.K."/>
        </authorList>
    </citation>
    <scope>NUCLEOTIDE SEQUENCE [LARGE SCALE GENOMIC DNA]</scope>
</reference>
<dbReference type="STRING" id="62062.ENSHHUP00000090375"/>
<comment type="function">
    <text evidence="14">The proteasome is a multicatalytic proteinase complex which is characterized by its ability to cleave peptides with Arg, Phe, Tyr, Leu, and Glu adjacent to the leaving group at neutral or slightly basic pH. The proteasome has an ATP-dependent proteolytic activity. This subunit is involved in antigen processing to generate class I binding peptides.</text>
</comment>
<comment type="catalytic activity">
    <reaction evidence="1">
        <text>Cleavage of peptide bonds with very broad specificity.</text>
        <dbReference type="EC" id="3.4.25.1"/>
    </reaction>
</comment>
<comment type="subcellular location">
    <subcellularLocation>
        <location evidence="4">Cytoplasm</location>
    </subcellularLocation>
    <subcellularLocation>
        <location evidence="3">Nucleus</location>
    </subcellularLocation>
</comment>
<dbReference type="InterPro" id="IPR001353">
    <property type="entry name" value="Proteasome_sua/b"/>
</dbReference>
<name>A0A4W5RVS6_9TELE</name>
<keyword evidence="17" id="KW-1185">Reference proteome</keyword>
<gene>
    <name evidence="16" type="primary">PSMB5</name>
</gene>
<evidence type="ECO:0000256" key="1">
    <source>
        <dbReference type="ARBA" id="ARBA00001198"/>
    </source>
</evidence>
<dbReference type="GO" id="GO:0005737">
    <property type="term" value="C:cytoplasm"/>
    <property type="evidence" value="ECO:0007669"/>
    <property type="project" value="UniProtKB-SubCell"/>
</dbReference>
<dbReference type="PRINTS" id="PR00141">
    <property type="entry name" value="PROTEASOME"/>
</dbReference>
<evidence type="ECO:0000256" key="10">
    <source>
        <dbReference type="ARBA" id="ARBA00022801"/>
    </source>
</evidence>
<dbReference type="Ensembl" id="ENSHHUT00000093177.1">
    <property type="protein sequence ID" value="ENSHHUP00000090375.1"/>
    <property type="gene ID" value="ENSHHUG00000052176.1"/>
</dbReference>
<organism evidence="16 17">
    <name type="scientific">Hucho hucho</name>
    <name type="common">huchen</name>
    <dbReference type="NCBI Taxonomy" id="62062"/>
    <lineage>
        <taxon>Eukaryota</taxon>
        <taxon>Metazoa</taxon>
        <taxon>Chordata</taxon>
        <taxon>Craniata</taxon>
        <taxon>Vertebrata</taxon>
        <taxon>Euteleostomi</taxon>
        <taxon>Actinopterygii</taxon>
        <taxon>Neopterygii</taxon>
        <taxon>Teleostei</taxon>
        <taxon>Protacanthopterygii</taxon>
        <taxon>Salmoniformes</taxon>
        <taxon>Salmonidae</taxon>
        <taxon>Salmoninae</taxon>
        <taxon>Hucho</taxon>
    </lineage>
</organism>
<evidence type="ECO:0000256" key="8">
    <source>
        <dbReference type="ARBA" id="ARBA00022670"/>
    </source>
</evidence>
<comment type="function">
    <text evidence="2">Component of the 20S core proteasome complex involved in the proteolytic degradation of most intracellular proteins. This complex plays numerous essential roles within the cell by associating with different regulatory particles. Associated with two 19S regulatory particles, forms the 26S proteasome and thus participates in the ATP-dependent degradation of ubiquitinated proteins. The 26S proteasome plays a key role in the maintenance of protein homeostasis by removing misfolded or damaged proteins that could impair cellular functions, and by removing proteins whose functions are no longer required. Associated with the PA200 or PA28, the 20S proteasome mediates ubiquitin-independent protein degradation. This type of proteolysis is required in several pathways including spermatogenesis (20S-PA200 complex) or generation of a subset of MHC class I-presented antigenic peptides (20S-PA28 complex). Within the 20S core complex, PSMB5 displays a chymotrypsin-like activity.</text>
</comment>
<dbReference type="Gene3D" id="3.60.20.10">
    <property type="entry name" value="Glutamine Phosphoribosylpyrophosphate, subunit 1, domain 1"/>
    <property type="match status" value="1"/>
</dbReference>
<reference evidence="16" key="3">
    <citation type="submission" date="2025-09" db="UniProtKB">
        <authorList>
            <consortium name="Ensembl"/>
        </authorList>
    </citation>
    <scope>IDENTIFICATION</scope>
</reference>
<evidence type="ECO:0000256" key="6">
    <source>
        <dbReference type="ARBA" id="ARBA00016158"/>
    </source>
</evidence>
<evidence type="ECO:0000256" key="4">
    <source>
        <dbReference type="ARBA" id="ARBA00004496"/>
    </source>
</evidence>
<keyword evidence="11" id="KW-0647">Proteasome</keyword>
<evidence type="ECO:0000313" key="17">
    <source>
        <dbReference type="Proteomes" id="UP000314982"/>
    </source>
</evidence>
<dbReference type="Proteomes" id="UP000314982">
    <property type="component" value="Unassembled WGS sequence"/>
</dbReference>
<keyword evidence="8" id="KW-0645">Protease</keyword>
<dbReference type="AlphaFoldDB" id="A0A4W5RVS6"/>
<evidence type="ECO:0000256" key="2">
    <source>
        <dbReference type="ARBA" id="ARBA00003802"/>
    </source>
</evidence>
<dbReference type="EC" id="3.4.25.1" evidence="5"/>
<evidence type="ECO:0000256" key="12">
    <source>
        <dbReference type="ARBA" id="ARBA00023145"/>
    </source>
</evidence>
<dbReference type="GO" id="GO:0004298">
    <property type="term" value="F:threonine-type endopeptidase activity"/>
    <property type="evidence" value="ECO:0007669"/>
    <property type="project" value="UniProtKB-KW"/>
</dbReference>
<reference evidence="16" key="2">
    <citation type="submission" date="2025-08" db="UniProtKB">
        <authorList>
            <consortium name="Ensembl"/>
        </authorList>
    </citation>
    <scope>IDENTIFICATION</scope>
</reference>
<evidence type="ECO:0000256" key="3">
    <source>
        <dbReference type="ARBA" id="ARBA00004123"/>
    </source>
</evidence>
<dbReference type="SUPFAM" id="SSF56235">
    <property type="entry name" value="N-terminal nucleophile aminohydrolases (Ntn hydrolases)"/>
    <property type="match status" value="1"/>
</dbReference>
<dbReference type="PANTHER" id="PTHR32194:SF11">
    <property type="entry name" value="PROTEASOME SUBUNIT BETA"/>
    <property type="match status" value="1"/>
</dbReference>
<protein>
    <recommendedName>
        <fullName evidence="6">Proteasome subunit beta type-5</fullName>
        <ecNumber evidence="5">3.4.25.1</ecNumber>
    </recommendedName>
</protein>
<keyword evidence="12" id="KW-0865">Zymogen</keyword>
<dbReference type="InterPro" id="IPR000243">
    <property type="entry name" value="Pept_T1A_subB"/>
</dbReference>
<dbReference type="GeneTree" id="ENSGT00940000157841"/>
<evidence type="ECO:0000256" key="11">
    <source>
        <dbReference type="ARBA" id="ARBA00022942"/>
    </source>
</evidence>
<accession>A0A4W5RVS6</accession>
<dbReference type="GO" id="GO:0005634">
    <property type="term" value="C:nucleus"/>
    <property type="evidence" value="ECO:0007669"/>
    <property type="project" value="UniProtKB-SubCell"/>
</dbReference>
<evidence type="ECO:0000313" key="16">
    <source>
        <dbReference type="Ensembl" id="ENSHHUP00000090375.1"/>
    </source>
</evidence>
<evidence type="ECO:0000256" key="13">
    <source>
        <dbReference type="ARBA" id="ARBA00023242"/>
    </source>
</evidence>
<evidence type="ECO:0000256" key="15">
    <source>
        <dbReference type="ARBA" id="ARBA00046629"/>
    </source>
</evidence>
<sequence>MCHHSTVPTWCHRGSGLSGHSWRLRRLPDSEGDKSSTPTCWPPWLEVQLTAASGSACCRVYELRNKERISVAAASKLLANMVYQYKGMGLSMGTMLCVWYKRGPGLYYVDSDRNRVCGDLFAVGSGSMYAYGVGGSGLRQGMSVEEACELGRRAIYQATYRDAYSGGQVNLDQEDLLKLHHQYQEQNI</sequence>
<dbReference type="Pfam" id="PF00227">
    <property type="entry name" value="Proteasome"/>
    <property type="match status" value="1"/>
</dbReference>
<dbReference type="InterPro" id="IPR029055">
    <property type="entry name" value="Ntn_hydrolases_N"/>
</dbReference>
<dbReference type="GO" id="GO:0051603">
    <property type="term" value="P:proteolysis involved in protein catabolic process"/>
    <property type="evidence" value="ECO:0007669"/>
    <property type="project" value="InterPro"/>
</dbReference>
<keyword evidence="13" id="KW-0539">Nucleus</keyword>
<evidence type="ECO:0000256" key="5">
    <source>
        <dbReference type="ARBA" id="ARBA00012039"/>
    </source>
</evidence>
<comment type="subunit">
    <text evidence="15">The 26S proteasome consists of a 20S proteasome core and two 19S regulatory subunits. The 20S proteasome core is a barrel-shaped complex made of 28 subunits that are arranged in four stacked rings. The two outer rings are each formed by seven alpha subunits, and the two inner rings are formed by seven beta subunits. The proteolytic activity is exerted by three beta-subunits PSMB5, PSMB6 and PSMB7. Directly interacts with POMP. Interacts with ABCB1 and TAP1.</text>
</comment>
<dbReference type="InterPro" id="IPR023333">
    <property type="entry name" value="Proteasome_suB-type"/>
</dbReference>